<evidence type="ECO:0000313" key="2">
    <source>
        <dbReference type="Proteomes" id="UP000254912"/>
    </source>
</evidence>
<name>A0A288QCU7_9LACO</name>
<evidence type="ECO:0000313" key="1">
    <source>
        <dbReference type="EMBL" id="RDL06687.1"/>
    </source>
</evidence>
<dbReference type="GeneID" id="94546794"/>
<dbReference type="EMBL" id="QRAS01000002">
    <property type="protein sequence ID" value="RDL06687.1"/>
    <property type="molecule type" value="Genomic_DNA"/>
</dbReference>
<sequence length="173" mass="19876">MATAGTGRLKTRKMKTAAGMYAFAREHKVAGWPLLWKPMAWIAKKHFHNIEASLADEETVVVAFLSKMRGLTEEGAPKGRAKWYAFALGDSGTLYYARWRPFHLDSLRMSLDQVNTINPDTGLIKGKLEIQTMQGTQDITMEWFAPQVRRVYDFLNNEKHTYDKLRHQVDLDD</sequence>
<gene>
    <name evidence="1" type="ORF">DFP99_1076</name>
</gene>
<dbReference type="Proteomes" id="UP000254912">
    <property type="component" value="Unassembled WGS sequence"/>
</dbReference>
<keyword evidence="2" id="KW-1185">Reference proteome</keyword>
<organism evidence="1 2">
    <name type="scientific">Weissella soli</name>
    <dbReference type="NCBI Taxonomy" id="155866"/>
    <lineage>
        <taxon>Bacteria</taxon>
        <taxon>Bacillati</taxon>
        <taxon>Bacillota</taxon>
        <taxon>Bacilli</taxon>
        <taxon>Lactobacillales</taxon>
        <taxon>Lactobacillaceae</taxon>
        <taxon>Weissella</taxon>
    </lineage>
</organism>
<proteinExistence type="predicted"/>
<accession>A0A288QCU7</accession>
<dbReference type="KEGG" id="wso:WSWS_01613"/>
<reference evidence="1 2" key="1">
    <citation type="submission" date="2018-07" db="EMBL/GenBank/DDBJ databases">
        <title>Genomic Encyclopedia of Type Strains, Phase III (KMG-III): the genomes of soil and plant-associated and newly described type strains.</title>
        <authorList>
            <person name="Whitman W."/>
        </authorList>
    </citation>
    <scope>NUCLEOTIDE SEQUENCE [LARGE SCALE GENOMIC DNA]</scope>
    <source>
        <strain evidence="1 2">CECT 7031</strain>
    </source>
</reference>
<protein>
    <submittedName>
        <fullName evidence="1">Uncharacterized protein</fullName>
    </submittedName>
</protein>
<dbReference type="RefSeq" id="WP_070230762.1">
    <property type="nucleotide sequence ID" value="NZ_BJYO01000003.1"/>
</dbReference>
<comment type="caution">
    <text evidence="1">The sequence shown here is derived from an EMBL/GenBank/DDBJ whole genome shotgun (WGS) entry which is preliminary data.</text>
</comment>
<dbReference type="AlphaFoldDB" id="A0A288QCU7"/>